<accession>A0AAI8DIZ5</accession>
<proteinExistence type="predicted"/>
<dbReference type="InterPro" id="IPR037523">
    <property type="entry name" value="VOC_core"/>
</dbReference>
<dbReference type="KEGG" id="sscu:CEP64_12305"/>
<feature type="domain" description="VOC" evidence="2">
    <location>
        <begin position="4"/>
        <end position="130"/>
    </location>
</feature>
<dbReference type="PANTHER" id="PTHR36113">
    <property type="entry name" value="LYASE, PUTATIVE-RELATED-RELATED"/>
    <property type="match status" value="1"/>
</dbReference>
<dbReference type="GO" id="GO:0046872">
    <property type="term" value="F:metal ion binding"/>
    <property type="evidence" value="ECO:0007669"/>
    <property type="project" value="UniProtKB-KW"/>
</dbReference>
<evidence type="ECO:0000313" key="4">
    <source>
        <dbReference type="EMBL" id="MCQ9303663.1"/>
    </source>
</evidence>
<keyword evidence="1" id="KW-0479">Metal-binding</keyword>
<sequence length="131" mass="15552">MNGSIHHLEIYVSDINKSKNFYSWLLGLLGYSLYQEWREGFSFKLNETYIVFVQVDDSFKQYGYHRKRIGLNHLAFTVEDRVTVDGINIILEQKNINRLYDDLYPYAGGNHHYAVYFEDPDKMKIEIVSKE</sequence>
<dbReference type="EMBL" id="JANILD010000003">
    <property type="protein sequence ID" value="MCQ9303663.1"/>
    <property type="molecule type" value="Genomic_DNA"/>
</dbReference>
<protein>
    <submittedName>
        <fullName evidence="4">VOC family protein</fullName>
    </submittedName>
</protein>
<evidence type="ECO:0000259" key="2">
    <source>
        <dbReference type="PROSITE" id="PS51819"/>
    </source>
</evidence>
<reference evidence="4" key="3">
    <citation type="submission" date="2022-07" db="EMBL/GenBank/DDBJ databases">
        <title>Bacterial species isolated from the porcine tonsil microbiota.</title>
        <authorList>
            <person name="Oliveira I.M.F."/>
        </authorList>
    </citation>
    <scope>NUCLEOTIDE SEQUENCE</scope>
    <source>
        <strain evidence="4">8QC2O2</strain>
    </source>
</reference>
<dbReference type="GeneID" id="48594147"/>
<dbReference type="AlphaFoldDB" id="A0AAI8DIZ5"/>
<dbReference type="RefSeq" id="WP_048542923.1">
    <property type="nucleotide sequence ID" value="NZ_CAJVGN010000001.1"/>
</dbReference>
<reference evidence="3" key="2">
    <citation type="submission" date="2017-12" db="EMBL/GenBank/DDBJ databases">
        <title>FDA dAtabase for Regulatory Grade micrObial Sequences (FDA-ARGOS): Supporting development and validation of Infectious Disease Dx tests.</title>
        <authorList>
            <person name="Campos J."/>
            <person name="Goldberg B."/>
            <person name="Tallon L."/>
            <person name="Sadzewicz L."/>
            <person name="Sengamalay N."/>
            <person name="Ott S."/>
            <person name="Godinez A."/>
            <person name="Nagaraj S."/>
            <person name="Vavikolanu K."/>
            <person name="Vyas G."/>
            <person name="Nadendla S."/>
            <person name="Aluvathingal J."/>
            <person name="Geyer C."/>
            <person name="Nandy P."/>
            <person name="Hobson J."/>
            <person name="Sichtig H."/>
        </authorList>
    </citation>
    <scope>NUCLEOTIDE SEQUENCE</scope>
    <source>
        <strain evidence="3">FDAARGOS_285</strain>
    </source>
</reference>
<evidence type="ECO:0000256" key="1">
    <source>
        <dbReference type="ARBA" id="ARBA00022723"/>
    </source>
</evidence>
<dbReference type="Proteomes" id="UP001204068">
    <property type="component" value="Unassembled WGS sequence"/>
</dbReference>
<organism evidence="3 5">
    <name type="scientific">Mammaliicoccus sciuri</name>
    <name type="common">Staphylococcus sciuri</name>
    <dbReference type="NCBI Taxonomy" id="1296"/>
    <lineage>
        <taxon>Bacteria</taxon>
        <taxon>Bacillati</taxon>
        <taxon>Bacillota</taxon>
        <taxon>Bacilli</taxon>
        <taxon>Bacillales</taxon>
        <taxon>Staphylococcaceae</taxon>
        <taxon>Mammaliicoccus</taxon>
    </lineage>
</organism>
<dbReference type="PROSITE" id="PS51819">
    <property type="entry name" value="VOC"/>
    <property type="match status" value="1"/>
</dbReference>
<dbReference type="InterPro" id="IPR051332">
    <property type="entry name" value="Fosfomycin_Res_Enzymes"/>
</dbReference>
<dbReference type="PANTHER" id="PTHR36113:SF6">
    <property type="entry name" value="FOSFOMYCIN RESISTANCE PROTEIN FOSX"/>
    <property type="match status" value="1"/>
</dbReference>
<dbReference type="Proteomes" id="UP000197058">
    <property type="component" value="Chromosome"/>
</dbReference>
<evidence type="ECO:0000313" key="3">
    <source>
        <dbReference type="EMBL" id="ASE35338.1"/>
    </source>
</evidence>
<dbReference type="SUPFAM" id="SSF54593">
    <property type="entry name" value="Glyoxalase/Bleomycin resistance protein/Dihydroxybiphenyl dioxygenase"/>
    <property type="match status" value="1"/>
</dbReference>
<dbReference type="Gene3D" id="3.10.180.10">
    <property type="entry name" value="2,3-Dihydroxybiphenyl 1,2-Dioxygenase, domain 1"/>
    <property type="match status" value="1"/>
</dbReference>
<dbReference type="InterPro" id="IPR029068">
    <property type="entry name" value="Glyas_Bleomycin-R_OHBP_Dase"/>
</dbReference>
<dbReference type="Pfam" id="PF00903">
    <property type="entry name" value="Glyoxalase"/>
    <property type="match status" value="1"/>
</dbReference>
<dbReference type="EMBL" id="CP022046">
    <property type="protein sequence ID" value="ASE35338.1"/>
    <property type="molecule type" value="Genomic_DNA"/>
</dbReference>
<gene>
    <name evidence="3" type="ORF">CEP64_12305</name>
    <name evidence="4" type="ORF">NQ032_08635</name>
</gene>
<dbReference type="InterPro" id="IPR004360">
    <property type="entry name" value="Glyas_Fos-R_dOase_dom"/>
</dbReference>
<reference evidence="5" key="1">
    <citation type="submission" date="2017-06" db="EMBL/GenBank/DDBJ databases">
        <title>FDA dAtabase for Regulatory Grade micrObial Sequences (FDA-ARGOS): Supporting development and validation of Infectious Disease Dx tests.</title>
        <authorList>
            <person name="Campos J."/>
            <person name="Goldberg B."/>
            <person name="Tallon L."/>
            <person name="Sadzewicz L."/>
            <person name="Sengamalay N."/>
            <person name="Ott S."/>
            <person name="Godinez A."/>
            <person name="Nagaraj S."/>
            <person name="Vavikolanu K."/>
            <person name="Vyas G."/>
            <person name="Nadendla S."/>
            <person name="Aluvathingal J."/>
            <person name="Geyer C."/>
            <person name="Nandy P."/>
            <person name="Hobson J."/>
            <person name="Sichtig H."/>
        </authorList>
    </citation>
    <scope>NUCLEOTIDE SEQUENCE [LARGE SCALE GENOMIC DNA]</scope>
    <source>
        <strain evidence="5">FDAARGOS_285</strain>
    </source>
</reference>
<name>A0AAI8DIZ5_MAMSC</name>
<evidence type="ECO:0000313" key="5">
    <source>
        <dbReference type="Proteomes" id="UP000197058"/>
    </source>
</evidence>